<dbReference type="CDD" id="cd10211">
    <property type="entry name" value="ASKHA_NBD_Arp5"/>
    <property type="match status" value="1"/>
</dbReference>
<dbReference type="Gene3D" id="3.30.420.40">
    <property type="match status" value="4"/>
</dbReference>
<evidence type="ECO:0000313" key="4">
    <source>
        <dbReference type="EMBL" id="KHG23419.1"/>
    </source>
</evidence>
<dbReference type="InterPro" id="IPR043129">
    <property type="entry name" value="ATPase_NBD"/>
</dbReference>
<evidence type="ECO:0000256" key="3">
    <source>
        <dbReference type="RuleBase" id="RU000487"/>
    </source>
</evidence>
<dbReference type="GO" id="GO:0005634">
    <property type="term" value="C:nucleus"/>
    <property type="evidence" value="ECO:0007669"/>
    <property type="project" value="UniProtKB-SubCell"/>
</dbReference>
<dbReference type="Gene3D" id="3.90.640.10">
    <property type="entry name" value="Actin, Chain A, domain 4"/>
    <property type="match status" value="1"/>
</dbReference>
<dbReference type="FunFam" id="3.30.420.40:FF:000194">
    <property type="entry name" value="Actin-related protein 5"/>
    <property type="match status" value="1"/>
</dbReference>
<gene>
    <name evidence="4" type="ORF">F383_29855</name>
</gene>
<evidence type="ECO:0000256" key="2">
    <source>
        <dbReference type="ARBA" id="ARBA00023242"/>
    </source>
</evidence>
<dbReference type="Gene3D" id="2.30.36.70">
    <property type="entry name" value="Actin, Chain A, domain 2"/>
    <property type="match status" value="1"/>
</dbReference>
<dbReference type="FunFam" id="3.30.420.40:FF:000048">
    <property type="entry name" value="ARP5 actin-related protein 5 homolog"/>
    <property type="match status" value="1"/>
</dbReference>
<protein>
    <submittedName>
        <fullName evidence="4">Actin-related 5-like protein</fullName>
    </submittedName>
</protein>
<dbReference type="SMART" id="SM00268">
    <property type="entry name" value="ACTIN"/>
    <property type="match status" value="1"/>
</dbReference>
<accession>A0A0B0PG40</accession>
<dbReference type="Proteomes" id="UP000032142">
    <property type="component" value="Unassembled WGS sequence"/>
</dbReference>
<dbReference type="FunFam" id="3.30.420.40:FF:000058">
    <property type="entry name" value="Putative actin-related protein 5"/>
    <property type="match status" value="1"/>
</dbReference>
<dbReference type="EMBL" id="KN425072">
    <property type="protein sequence ID" value="KHG23419.1"/>
    <property type="molecule type" value="Genomic_DNA"/>
</dbReference>
<dbReference type="AlphaFoldDB" id="A0A0B0PG40"/>
<organism evidence="4 5">
    <name type="scientific">Gossypium arboreum</name>
    <name type="common">Tree cotton</name>
    <name type="synonym">Gossypium nanking</name>
    <dbReference type="NCBI Taxonomy" id="29729"/>
    <lineage>
        <taxon>Eukaryota</taxon>
        <taxon>Viridiplantae</taxon>
        <taxon>Streptophyta</taxon>
        <taxon>Embryophyta</taxon>
        <taxon>Tracheophyta</taxon>
        <taxon>Spermatophyta</taxon>
        <taxon>Magnoliopsida</taxon>
        <taxon>eudicotyledons</taxon>
        <taxon>Gunneridae</taxon>
        <taxon>Pentapetalae</taxon>
        <taxon>rosids</taxon>
        <taxon>malvids</taxon>
        <taxon>Malvales</taxon>
        <taxon>Malvaceae</taxon>
        <taxon>Malvoideae</taxon>
        <taxon>Gossypium</taxon>
    </lineage>
</organism>
<evidence type="ECO:0000313" key="5">
    <source>
        <dbReference type="Proteomes" id="UP000032142"/>
    </source>
</evidence>
<comment type="similarity">
    <text evidence="3">Belongs to the actin family.</text>
</comment>
<sequence>MPFISKIQRQTDYNRFPSSTPIVIDNGASYFRIGWAGETEPRVIFRNIVQRPRHKSTGETVTVVGDHDTALLKHFDCTRSGPRSAFDSNVVFQFEIMEYILDFAFDRLGANGSRIDHPILITECVCNPVQSRSKMAELLFETYGVPSVAFGVDAAFSYKYNQQRGICQKDGLAICPGFTTTHVIPFVDGEPVYRGCCRTNIGGYHAIDPTFVAKPEPTPSEVATTEVPRVRLLTKEDFQVVLGVERFRCPEILFHPNLVGIDQAGLDEMTGASIRRLASKNEALEDRLTSSIFMTGGCSLFPGLNERLEAGVRMLLPCGSPIKVARALDPVLDAWRGASAYAANLQFQQQTFSRVDYYEKGEDWLRRYQLRYTL</sequence>
<name>A0A0B0PG40_GOSAR</name>
<dbReference type="SUPFAM" id="SSF53067">
    <property type="entry name" value="Actin-like ATPase domain"/>
    <property type="match status" value="2"/>
</dbReference>
<reference evidence="5" key="1">
    <citation type="submission" date="2014-09" db="EMBL/GenBank/DDBJ databases">
        <authorList>
            <person name="Mudge J."/>
            <person name="Ramaraj T."/>
            <person name="Lindquist I.E."/>
            <person name="Bharti A.K."/>
            <person name="Sundararajan A."/>
            <person name="Cameron C.T."/>
            <person name="Woodward J.E."/>
            <person name="May G.D."/>
            <person name="Brubaker C."/>
            <person name="Broadhvest J."/>
            <person name="Wilkins T.A."/>
        </authorList>
    </citation>
    <scope>NUCLEOTIDE SEQUENCE</scope>
    <source>
        <strain evidence="5">cv. AKA8401</strain>
    </source>
</reference>
<evidence type="ECO:0000256" key="1">
    <source>
        <dbReference type="ARBA" id="ARBA00004123"/>
    </source>
</evidence>
<keyword evidence="5" id="KW-1185">Reference proteome</keyword>
<dbReference type="PANTHER" id="PTHR11937">
    <property type="entry name" value="ACTIN"/>
    <property type="match status" value="1"/>
</dbReference>
<dbReference type="FunFam" id="3.30.420.40:FF:000337">
    <property type="entry name" value="Actin-related protein 5"/>
    <property type="match status" value="1"/>
</dbReference>
<dbReference type="Pfam" id="PF00022">
    <property type="entry name" value="Actin"/>
    <property type="match status" value="2"/>
</dbReference>
<comment type="subcellular location">
    <subcellularLocation>
        <location evidence="1">Nucleus</location>
    </subcellularLocation>
</comment>
<proteinExistence type="inferred from homology"/>
<dbReference type="GO" id="GO:0030029">
    <property type="term" value="P:actin filament-based process"/>
    <property type="evidence" value="ECO:0007669"/>
    <property type="project" value="UniProtKB-ARBA"/>
</dbReference>
<dbReference type="InterPro" id="IPR004000">
    <property type="entry name" value="Actin"/>
</dbReference>
<keyword evidence="2" id="KW-0539">Nucleus</keyword>